<keyword evidence="5" id="KW-1185">Reference proteome</keyword>
<dbReference type="RefSeq" id="WP_187000077.1">
    <property type="nucleotide sequence ID" value="NZ_CP060414.2"/>
</dbReference>
<feature type="transmembrane region" description="Helical" evidence="2">
    <location>
        <begin position="109"/>
        <end position="130"/>
    </location>
</feature>
<dbReference type="Proteomes" id="UP000516412">
    <property type="component" value="Chromosome"/>
</dbReference>
<dbReference type="AlphaFoldDB" id="A0A7H1MBV3"/>
<dbReference type="InterPro" id="IPR051203">
    <property type="entry name" value="Polysaccharide_Synthase-Rel"/>
</dbReference>
<keyword evidence="2" id="KW-0812">Transmembrane</keyword>
<dbReference type="PANTHER" id="PTHR43318:SF1">
    <property type="entry name" value="POLYSACCHARIDE BIOSYNTHESIS PROTEIN EPSC-RELATED"/>
    <property type="match status" value="1"/>
</dbReference>
<dbReference type="InterPro" id="IPR036291">
    <property type="entry name" value="NAD(P)-bd_dom_sf"/>
</dbReference>
<dbReference type="CDD" id="cd05237">
    <property type="entry name" value="UDP_invert_4-6DH_SDR_e"/>
    <property type="match status" value="1"/>
</dbReference>
<dbReference type="Gene3D" id="3.40.50.720">
    <property type="entry name" value="NAD(P)-binding Rossmann-like Domain"/>
    <property type="match status" value="2"/>
</dbReference>
<organism evidence="4 5">
    <name type="scientific">Neisseria musculi</name>
    <dbReference type="NCBI Taxonomy" id="1815583"/>
    <lineage>
        <taxon>Bacteria</taxon>
        <taxon>Pseudomonadati</taxon>
        <taxon>Pseudomonadota</taxon>
        <taxon>Betaproteobacteria</taxon>
        <taxon>Neisseriales</taxon>
        <taxon>Neisseriaceae</taxon>
        <taxon>Neisseria</taxon>
    </lineage>
</organism>
<keyword evidence="2" id="KW-1133">Transmembrane helix</keyword>
<accession>A0A7H1MBV3</accession>
<evidence type="ECO:0000313" key="4">
    <source>
        <dbReference type="EMBL" id="QNT59118.1"/>
    </source>
</evidence>
<comment type="similarity">
    <text evidence="1">Belongs to the polysaccharide synthase family.</text>
</comment>
<protein>
    <submittedName>
        <fullName evidence="4">Polysaccharide biosynthesis family protein</fullName>
    </submittedName>
</protein>
<evidence type="ECO:0000256" key="2">
    <source>
        <dbReference type="SAM" id="Phobius"/>
    </source>
</evidence>
<feature type="transmembrane region" description="Helical" evidence="2">
    <location>
        <begin position="81"/>
        <end position="103"/>
    </location>
</feature>
<dbReference type="InterPro" id="IPR003869">
    <property type="entry name" value="Polysac_CapD-like"/>
</dbReference>
<evidence type="ECO:0000259" key="3">
    <source>
        <dbReference type="Pfam" id="PF02719"/>
    </source>
</evidence>
<evidence type="ECO:0000256" key="1">
    <source>
        <dbReference type="ARBA" id="ARBA00007430"/>
    </source>
</evidence>
<dbReference type="SUPFAM" id="SSF51735">
    <property type="entry name" value="NAD(P)-binding Rossmann-fold domains"/>
    <property type="match status" value="1"/>
</dbReference>
<dbReference type="PANTHER" id="PTHR43318">
    <property type="entry name" value="UDP-N-ACETYLGLUCOSAMINE 4,6-DEHYDRATASE"/>
    <property type="match status" value="1"/>
</dbReference>
<evidence type="ECO:0000313" key="5">
    <source>
        <dbReference type="Proteomes" id="UP000516412"/>
    </source>
</evidence>
<sequence length="633" mass="69845">MNLETLLALPRNVKKTCFVIHDTLVIFVAFWFAQSLKADYSNEWDSFANWLAFSSTAVLTILLFVRLGLYRAVTRYVSLRILSTAVIGCAVSALVFLLSVLLFEQRLRPVLPVVYFLMLVVLVTSSRIILKAILADRSHRQMAAVIIYGAGQSGRQLLEAVKQVNEYNAVAFVDDNPAIQHTTIYDLPVYRPSEIEDLVKRYGVEKILLAIPSAPQEQRKLIIERLEPLPCEVLAIPGMKDLVDGRISVSSLKKVSVVDLLGRDPVAPRPELMRADLAGKVVLVTGAGGSIGSELCRQIIRCRPAKLLLFELSEFSLYSIDKELNEFQTALGMDIEVVPLLGSVQQRGRLSSIMQAYGVQTVYHAAAYKHVPMVEFNTIEGVRNNVYGTLFCAQAAVEAGVETFVLISTDKAVRPTNTMGASKRMAELCLQALAAEPDMQTRFCMVRFGNVLGSSGSVVPVFEKQIAAGGPVTLTHEDITRYFMTIPEAAQLVIQAGAMGKGGDVFVLDMGESVRIIDLAKQMIRLSGLEVKDGQNPDGDIEIKITGLRPGEKLYEELLIGEEVQKTTHPRIMTANEVMLPWKELSDILNRMDTACNEMNQPGLRQLLLEAPTGFAPTDGICDLVWRQSQKAV</sequence>
<gene>
    <name evidence="4" type="ORF">H7A79_1741</name>
</gene>
<dbReference type="Pfam" id="PF02719">
    <property type="entry name" value="Polysacc_synt_2"/>
    <property type="match status" value="1"/>
</dbReference>
<keyword evidence="2" id="KW-0472">Membrane</keyword>
<feature type="transmembrane region" description="Helical" evidence="2">
    <location>
        <begin position="16"/>
        <end position="35"/>
    </location>
</feature>
<dbReference type="SUPFAM" id="SSF53335">
    <property type="entry name" value="S-adenosyl-L-methionine-dependent methyltransferases"/>
    <property type="match status" value="1"/>
</dbReference>
<dbReference type="KEGG" id="nmus:H7A79_1741"/>
<dbReference type="Pfam" id="PF13727">
    <property type="entry name" value="CoA_binding_3"/>
    <property type="match status" value="1"/>
</dbReference>
<feature type="domain" description="Polysaccharide biosynthesis protein CapD-like" evidence="3">
    <location>
        <begin position="282"/>
        <end position="576"/>
    </location>
</feature>
<reference evidence="4" key="1">
    <citation type="submission" date="2024-06" db="EMBL/GenBank/DDBJ databases">
        <title>Complete Genome Sequence of mouse commensal type strain Neisseria musculi.</title>
        <authorList>
            <person name="Thapa E."/>
            <person name="Aluvathingal J."/>
            <person name="Nadendla S."/>
            <person name="Mehta A."/>
            <person name="Tettelin H."/>
            <person name="Weyand N.J."/>
        </authorList>
    </citation>
    <scope>NUCLEOTIDE SEQUENCE</scope>
    <source>
        <strain evidence="4">NW831</strain>
    </source>
</reference>
<proteinExistence type="inferred from homology"/>
<dbReference type="EMBL" id="CP060414">
    <property type="protein sequence ID" value="QNT59118.1"/>
    <property type="molecule type" value="Genomic_DNA"/>
</dbReference>
<name>A0A7H1MBV3_9NEIS</name>
<feature type="transmembrane region" description="Helical" evidence="2">
    <location>
        <begin position="47"/>
        <end position="69"/>
    </location>
</feature>
<dbReference type="InterPro" id="IPR029063">
    <property type="entry name" value="SAM-dependent_MTases_sf"/>
</dbReference>